<dbReference type="InterPro" id="IPR052382">
    <property type="entry name" value="ABHD10_acyl-thioesterase"/>
</dbReference>
<dbReference type="EMBL" id="UOGF01000026">
    <property type="protein sequence ID" value="VAX27290.1"/>
    <property type="molecule type" value="Genomic_DNA"/>
</dbReference>
<organism evidence="3">
    <name type="scientific">hydrothermal vent metagenome</name>
    <dbReference type="NCBI Taxonomy" id="652676"/>
    <lineage>
        <taxon>unclassified sequences</taxon>
        <taxon>metagenomes</taxon>
        <taxon>ecological metagenomes</taxon>
    </lineage>
</organism>
<evidence type="ECO:0000313" key="3">
    <source>
        <dbReference type="EMBL" id="VAX27290.1"/>
    </source>
</evidence>
<dbReference type="Pfam" id="PF00326">
    <property type="entry name" value="Peptidase_S9"/>
    <property type="match status" value="1"/>
</dbReference>
<reference evidence="3" key="1">
    <citation type="submission" date="2018-06" db="EMBL/GenBank/DDBJ databases">
        <authorList>
            <person name="Zhirakovskaya E."/>
        </authorList>
    </citation>
    <scope>NUCLEOTIDE SEQUENCE</scope>
</reference>
<dbReference type="GO" id="GO:0006508">
    <property type="term" value="P:proteolysis"/>
    <property type="evidence" value="ECO:0007669"/>
    <property type="project" value="InterPro"/>
</dbReference>
<dbReference type="InterPro" id="IPR029058">
    <property type="entry name" value="AB_hydrolase_fold"/>
</dbReference>
<proteinExistence type="predicted"/>
<name>A0A3B1CX87_9ZZZZ</name>
<feature type="domain" description="Peptidase S9 prolyl oligopeptidase catalytic" evidence="2">
    <location>
        <begin position="79"/>
        <end position="254"/>
    </location>
</feature>
<sequence length="256" mass="28989">MQEREIEIDVTSTEKTTLILAEPNKRAEHIVLLCHGFMSDNASTTNLELSRRLVDVGIATCRFDFDGHGAQPRPLQEMLMSRCVQQVEAILDWLIAEHYAQIGLLGSSYGGLIAIHGAARRKAVKVLALKCPVSNYPPLWRDRLGESGMRFWKDNNLLTFAGLDGRARLEYGFYEDLLQFDSYKEAARIDVPTLIVHGDADTDVPFAQSEKLFEELQCEKNFETIVGADHAFSKDEDFERMLGLIFDWFVGRMGKL</sequence>
<evidence type="ECO:0000256" key="1">
    <source>
        <dbReference type="ARBA" id="ARBA00022801"/>
    </source>
</evidence>
<protein>
    <recommendedName>
        <fullName evidence="2">Peptidase S9 prolyl oligopeptidase catalytic domain-containing protein</fullName>
    </recommendedName>
</protein>
<dbReference type="PANTHER" id="PTHR16138:SF7">
    <property type="entry name" value="PALMITOYL-PROTEIN THIOESTERASE ABHD10, MITOCHONDRIAL"/>
    <property type="match status" value="1"/>
</dbReference>
<dbReference type="AlphaFoldDB" id="A0A3B1CX87"/>
<keyword evidence="1" id="KW-0378">Hydrolase</keyword>
<dbReference type="InterPro" id="IPR001375">
    <property type="entry name" value="Peptidase_S9_cat"/>
</dbReference>
<dbReference type="Gene3D" id="3.40.50.1820">
    <property type="entry name" value="alpha/beta hydrolase"/>
    <property type="match status" value="1"/>
</dbReference>
<dbReference type="PANTHER" id="PTHR16138">
    <property type="entry name" value="MYCOPHENOLIC ACID ACYL-GLUCURONIDE ESTERASE, MITOCHONDRIAL"/>
    <property type="match status" value="1"/>
</dbReference>
<dbReference type="GO" id="GO:0008236">
    <property type="term" value="F:serine-type peptidase activity"/>
    <property type="evidence" value="ECO:0007669"/>
    <property type="project" value="InterPro"/>
</dbReference>
<accession>A0A3B1CX87</accession>
<gene>
    <name evidence="3" type="ORF">MNBD_NITROSPIRAE01-1931</name>
</gene>
<dbReference type="SUPFAM" id="SSF53474">
    <property type="entry name" value="alpha/beta-Hydrolases"/>
    <property type="match status" value="1"/>
</dbReference>
<evidence type="ECO:0000259" key="2">
    <source>
        <dbReference type="Pfam" id="PF00326"/>
    </source>
</evidence>
<dbReference type="GO" id="GO:0004553">
    <property type="term" value="F:hydrolase activity, hydrolyzing O-glycosyl compounds"/>
    <property type="evidence" value="ECO:0007669"/>
    <property type="project" value="TreeGrafter"/>
</dbReference>